<dbReference type="Proteomes" id="UP000053593">
    <property type="component" value="Unassembled WGS sequence"/>
</dbReference>
<protein>
    <submittedName>
        <fullName evidence="2">Uncharacterized protein</fullName>
    </submittedName>
</protein>
<dbReference type="EMBL" id="KN834762">
    <property type="protein sequence ID" value="KIK64051.1"/>
    <property type="molecule type" value="Genomic_DNA"/>
</dbReference>
<evidence type="ECO:0000313" key="3">
    <source>
        <dbReference type="Proteomes" id="UP000053593"/>
    </source>
</evidence>
<evidence type="ECO:0000313" key="2">
    <source>
        <dbReference type="EMBL" id="KIK64051.1"/>
    </source>
</evidence>
<dbReference type="AlphaFoldDB" id="A0A0D0C7C4"/>
<gene>
    <name evidence="2" type="ORF">GYMLUDRAFT_40283</name>
</gene>
<organism evidence="2 3">
    <name type="scientific">Collybiopsis luxurians FD-317 M1</name>
    <dbReference type="NCBI Taxonomy" id="944289"/>
    <lineage>
        <taxon>Eukaryota</taxon>
        <taxon>Fungi</taxon>
        <taxon>Dikarya</taxon>
        <taxon>Basidiomycota</taxon>
        <taxon>Agaricomycotina</taxon>
        <taxon>Agaricomycetes</taxon>
        <taxon>Agaricomycetidae</taxon>
        <taxon>Agaricales</taxon>
        <taxon>Marasmiineae</taxon>
        <taxon>Omphalotaceae</taxon>
        <taxon>Collybiopsis</taxon>
        <taxon>Collybiopsis luxurians</taxon>
    </lineage>
</organism>
<sequence>MSSPFTQSSNKEAQAMSRLIRRRKNRLNTYFREECEDRDVTGEEKISLLVRFNAFLEERFGEAETSGVEHEEGGVDAFVADRRAWEVFKDNYFPEPPLYMKIQIDSMVSSSTNNAHPIPIPVAFPPEPSHPQRTTLDIHRPKPVPVRKPGWKREPESLLLKGVLVSNAMGLAGGPQSKVRL</sequence>
<name>A0A0D0C7C4_9AGAR</name>
<feature type="region of interest" description="Disordered" evidence="1">
    <location>
        <begin position="122"/>
        <end position="150"/>
    </location>
</feature>
<proteinExistence type="predicted"/>
<dbReference type="HOGENOM" id="CLU_1489183_0_0_1"/>
<reference evidence="2 3" key="1">
    <citation type="submission" date="2014-04" db="EMBL/GenBank/DDBJ databases">
        <title>Evolutionary Origins and Diversification of the Mycorrhizal Mutualists.</title>
        <authorList>
            <consortium name="DOE Joint Genome Institute"/>
            <consortium name="Mycorrhizal Genomics Consortium"/>
            <person name="Kohler A."/>
            <person name="Kuo A."/>
            <person name="Nagy L.G."/>
            <person name="Floudas D."/>
            <person name="Copeland A."/>
            <person name="Barry K.W."/>
            <person name="Cichocki N."/>
            <person name="Veneault-Fourrey C."/>
            <person name="LaButti K."/>
            <person name="Lindquist E.A."/>
            <person name="Lipzen A."/>
            <person name="Lundell T."/>
            <person name="Morin E."/>
            <person name="Murat C."/>
            <person name="Riley R."/>
            <person name="Ohm R."/>
            <person name="Sun H."/>
            <person name="Tunlid A."/>
            <person name="Henrissat B."/>
            <person name="Grigoriev I.V."/>
            <person name="Hibbett D.S."/>
            <person name="Martin F."/>
        </authorList>
    </citation>
    <scope>NUCLEOTIDE SEQUENCE [LARGE SCALE GENOMIC DNA]</scope>
    <source>
        <strain evidence="2 3">FD-317 M1</strain>
    </source>
</reference>
<evidence type="ECO:0000256" key="1">
    <source>
        <dbReference type="SAM" id="MobiDB-lite"/>
    </source>
</evidence>
<keyword evidence="3" id="KW-1185">Reference proteome</keyword>
<dbReference type="OrthoDB" id="3014846at2759"/>
<accession>A0A0D0C7C4</accession>